<comment type="subcellular location">
    <subcellularLocation>
        <location evidence="1">Mitochondrion</location>
    </subcellularLocation>
</comment>
<dbReference type="GeneID" id="54782694"/>
<dbReference type="Proteomes" id="UP000449547">
    <property type="component" value="Unassembled WGS sequence"/>
</dbReference>
<keyword evidence="6" id="KW-1185">Reference proteome</keyword>
<evidence type="ECO:0000256" key="2">
    <source>
        <dbReference type="ARBA" id="ARBA00008724"/>
    </source>
</evidence>
<dbReference type="SUPFAM" id="SSF75625">
    <property type="entry name" value="YebC-like"/>
    <property type="match status" value="1"/>
</dbReference>
<evidence type="ECO:0000259" key="4">
    <source>
        <dbReference type="Pfam" id="PF20772"/>
    </source>
</evidence>
<evidence type="ECO:0000313" key="6">
    <source>
        <dbReference type="Proteomes" id="UP000449547"/>
    </source>
</evidence>
<dbReference type="PANTHER" id="PTHR12532">
    <property type="entry name" value="TRANSLATIONAL ACTIVATOR OF CYTOCHROME C OXIDASE 1"/>
    <property type="match status" value="1"/>
</dbReference>
<comment type="caution">
    <text evidence="5">The sequence shown here is derived from an EMBL/GenBank/DDBJ whole genome shotgun (WGS) entry which is preliminary data.</text>
</comment>
<proteinExistence type="inferred from homology"/>
<dbReference type="Pfam" id="PF01709">
    <property type="entry name" value="Transcrip_reg"/>
    <property type="match status" value="1"/>
</dbReference>
<dbReference type="EMBL" id="SWFT01000120">
    <property type="protein sequence ID" value="KAA8899786.1"/>
    <property type="molecule type" value="Genomic_DNA"/>
</dbReference>
<evidence type="ECO:0000256" key="1">
    <source>
        <dbReference type="ARBA" id="ARBA00004173"/>
    </source>
</evidence>
<dbReference type="Pfam" id="PF20772">
    <property type="entry name" value="TACO1_YebC_N"/>
    <property type="match status" value="1"/>
</dbReference>
<dbReference type="OMA" id="FGPGGCM"/>
<dbReference type="OrthoDB" id="2017544at2759"/>
<dbReference type="InterPro" id="IPR048300">
    <property type="entry name" value="TACO1_YebC-like_2nd/3rd_dom"/>
</dbReference>
<dbReference type="InterPro" id="IPR029072">
    <property type="entry name" value="YebC-like"/>
</dbReference>
<dbReference type="InterPro" id="IPR002876">
    <property type="entry name" value="Transcrip_reg_TACO1-like"/>
</dbReference>
<reference evidence="5 6" key="1">
    <citation type="submission" date="2019-07" db="EMBL/GenBank/DDBJ databases">
        <title>Genome assembly of two rare yeast pathogens: Diutina rugosa and Trichomonascus ciferrii.</title>
        <authorList>
            <person name="Mixao V."/>
            <person name="Saus E."/>
            <person name="Hansen A."/>
            <person name="Lass-Flor C."/>
            <person name="Gabaldon T."/>
        </authorList>
    </citation>
    <scope>NUCLEOTIDE SEQUENCE [LARGE SCALE GENOMIC DNA]</scope>
    <source>
        <strain evidence="5 6">CBS 613</strain>
    </source>
</reference>
<feature type="domain" description="TACO1/YebC-like second and third" evidence="3">
    <location>
        <begin position="100"/>
        <end position="262"/>
    </location>
</feature>
<name>A0A642UQB4_DIURU</name>
<dbReference type="Gene3D" id="3.30.70.980">
    <property type="match status" value="2"/>
</dbReference>
<sequence length="264" mass="28918">MSLRLVSLRRLSTTSTRLAGHSKWANIRHDKAKNDAKRSKLAYQLATKIETSVRMGGADANASLDTLVEKAKKMSITKKVIESAIKRGLGEIARDGPSLAEVTYEFVGPHGVSFVVVANTDNKARTVSQVKNAMGKMGANLSPCMYLFQRKGEVIFDPKPDETVDDVVDVAIDIGAEDVDEYHDADEYGDARLFRVVTDPSDLHHVANALSGRGYKLRDSRTSYIADAASVVDVPDDFGKPLAKALDELDNVPDVVDYYSNIRD</sequence>
<accession>A0A642UQB4</accession>
<protein>
    <recommendedName>
        <fullName evidence="7">Transcriptional regulatory protein</fullName>
    </recommendedName>
</protein>
<dbReference type="HAMAP" id="MF_00693">
    <property type="entry name" value="Transcrip_reg_TACO1"/>
    <property type="match status" value="1"/>
</dbReference>
<dbReference type="FunFam" id="1.10.10.200:FF:000002">
    <property type="entry name" value="Probable transcriptional regulatory protein CLM62_37755"/>
    <property type="match status" value="1"/>
</dbReference>
<dbReference type="VEuPathDB" id="FungiDB:DIURU_004043"/>
<evidence type="ECO:0000313" key="5">
    <source>
        <dbReference type="EMBL" id="KAA8899786.1"/>
    </source>
</evidence>
<dbReference type="Gene3D" id="1.10.10.200">
    <property type="match status" value="1"/>
</dbReference>
<evidence type="ECO:0000259" key="3">
    <source>
        <dbReference type="Pfam" id="PF01709"/>
    </source>
</evidence>
<gene>
    <name evidence="5" type="ORF">DIURU_004043</name>
</gene>
<dbReference type="PANTHER" id="PTHR12532:SF0">
    <property type="entry name" value="TRANSLATIONAL ACTIVATOR OF CYTOCHROME C OXIDASE 1"/>
    <property type="match status" value="1"/>
</dbReference>
<organism evidence="5 6">
    <name type="scientific">Diutina rugosa</name>
    <name type="common">Yeast</name>
    <name type="synonym">Candida rugosa</name>
    <dbReference type="NCBI Taxonomy" id="5481"/>
    <lineage>
        <taxon>Eukaryota</taxon>
        <taxon>Fungi</taxon>
        <taxon>Dikarya</taxon>
        <taxon>Ascomycota</taxon>
        <taxon>Saccharomycotina</taxon>
        <taxon>Pichiomycetes</taxon>
        <taxon>Debaryomycetaceae</taxon>
        <taxon>Diutina</taxon>
    </lineage>
</organism>
<dbReference type="AlphaFoldDB" id="A0A642UQB4"/>
<evidence type="ECO:0008006" key="7">
    <source>
        <dbReference type="Google" id="ProtNLM"/>
    </source>
</evidence>
<feature type="domain" description="TACO1/YebC-like N-terminal" evidence="4">
    <location>
        <begin position="22"/>
        <end position="91"/>
    </location>
</feature>
<dbReference type="InterPro" id="IPR049083">
    <property type="entry name" value="TACO1_YebC_N"/>
</dbReference>
<dbReference type="GO" id="GO:0005739">
    <property type="term" value="C:mitochondrion"/>
    <property type="evidence" value="ECO:0007669"/>
    <property type="project" value="UniProtKB-SubCell"/>
</dbReference>
<dbReference type="InterPro" id="IPR026564">
    <property type="entry name" value="Transcrip_reg_TACO1-like_dom3"/>
</dbReference>
<comment type="similarity">
    <text evidence="2">Belongs to the TACO1 family.</text>
</comment>
<dbReference type="RefSeq" id="XP_034011064.1">
    <property type="nucleotide sequence ID" value="XM_034156873.1"/>
</dbReference>
<dbReference type="InterPro" id="IPR017856">
    <property type="entry name" value="Integrase-like_N"/>
</dbReference>